<feature type="region of interest" description="Disordered" evidence="1">
    <location>
        <begin position="1"/>
        <end position="31"/>
    </location>
</feature>
<organism evidence="2 4">
    <name type="scientific">Didymodactylos carnosus</name>
    <dbReference type="NCBI Taxonomy" id="1234261"/>
    <lineage>
        <taxon>Eukaryota</taxon>
        <taxon>Metazoa</taxon>
        <taxon>Spiralia</taxon>
        <taxon>Gnathifera</taxon>
        <taxon>Rotifera</taxon>
        <taxon>Eurotatoria</taxon>
        <taxon>Bdelloidea</taxon>
        <taxon>Philodinida</taxon>
        <taxon>Philodinidae</taxon>
        <taxon>Didymodactylos</taxon>
    </lineage>
</organism>
<evidence type="ECO:0000313" key="2">
    <source>
        <dbReference type="EMBL" id="CAF1188732.1"/>
    </source>
</evidence>
<reference evidence="2" key="1">
    <citation type="submission" date="2021-02" db="EMBL/GenBank/DDBJ databases">
        <authorList>
            <person name="Nowell W R."/>
        </authorList>
    </citation>
    <scope>NUCLEOTIDE SEQUENCE</scope>
</reference>
<evidence type="ECO:0000313" key="3">
    <source>
        <dbReference type="EMBL" id="CAF3953006.1"/>
    </source>
</evidence>
<evidence type="ECO:0000256" key="1">
    <source>
        <dbReference type="SAM" id="MobiDB-lite"/>
    </source>
</evidence>
<dbReference type="InterPro" id="IPR036322">
    <property type="entry name" value="WD40_repeat_dom_sf"/>
</dbReference>
<dbReference type="Proteomes" id="UP000681722">
    <property type="component" value="Unassembled WGS sequence"/>
</dbReference>
<dbReference type="EMBL" id="CAJNOQ010008117">
    <property type="protein sequence ID" value="CAF1188732.1"/>
    <property type="molecule type" value="Genomic_DNA"/>
</dbReference>
<dbReference type="SUPFAM" id="SSF50978">
    <property type="entry name" value="WD40 repeat-like"/>
    <property type="match status" value="1"/>
</dbReference>
<dbReference type="OrthoDB" id="10015353at2759"/>
<proteinExistence type="predicted"/>
<accession>A0A814VGP2</accession>
<comment type="caution">
    <text evidence="2">The sequence shown here is derived from an EMBL/GenBank/DDBJ whole genome shotgun (WGS) entry which is preliminary data.</text>
</comment>
<dbReference type="AlphaFoldDB" id="A0A814VGP2"/>
<protein>
    <submittedName>
        <fullName evidence="2">Uncharacterized protein</fullName>
    </submittedName>
</protein>
<sequence length="501" mass="59447">MNVRSCRAASNSPSSSNSSPPPTPKRHRPPVPCSYVDSLSDVKCSNDNSTLCSHCNLLLCPDHLSVHEQFQNLKFCAQQEKDDLEQLKMQTNRDEMHQLIDYWQDKEIEEIKLKYATKKSDFDREYRELCKKLEKSKIDYIAEIKTTILTQIEHLSTKNNLHFEAVQQLKTSLEDLSEKIKYLKKSTLFTIEYENNSINIKKPTAKESIKNGSLDVTKIFRLDEIEKMFHSPVSQKFELDTIGDKKFSGIFDCSNEFILVNDVQKLRVFDKDKQINELKWNGEQIKDIQWNELMSKFFILTNTDLFSLSPLTMNLIKIKQIKSINGEQLSWMTSGQKHLFISHYDGEYIQHWSIEKQQQSQVTEPKLKLLKRYTREEDFSDYWIYRIKLTRDCELIIMNVLNEDMVGEHLIQLREMKTMKLLKQISKEFKICFELAFKNDQQWLVVDCDNDEYYFYLLDRKGYDMKKVEYKFKNDVWLRMLENKLVIWKSDENGESILELH</sequence>
<name>A0A814VGP2_9BILA</name>
<evidence type="ECO:0000313" key="4">
    <source>
        <dbReference type="Proteomes" id="UP000663829"/>
    </source>
</evidence>
<gene>
    <name evidence="2" type="ORF">GPM918_LOCUS23092</name>
    <name evidence="3" type="ORF">SRO942_LOCUS23091</name>
</gene>
<keyword evidence="4" id="KW-1185">Reference proteome</keyword>
<dbReference type="Proteomes" id="UP000663829">
    <property type="component" value="Unassembled WGS sequence"/>
</dbReference>
<dbReference type="EMBL" id="CAJOBC010008118">
    <property type="protein sequence ID" value="CAF3953006.1"/>
    <property type="molecule type" value="Genomic_DNA"/>
</dbReference>